<organism evidence="2 3">
    <name type="scientific">Sorghum bicolor</name>
    <name type="common">Sorghum</name>
    <name type="synonym">Sorghum vulgare</name>
    <dbReference type="NCBI Taxonomy" id="4558"/>
    <lineage>
        <taxon>Eukaryota</taxon>
        <taxon>Viridiplantae</taxon>
        <taxon>Streptophyta</taxon>
        <taxon>Embryophyta</taxon>
        <taxon>Tracheophyta</taxon>
        <taxon>Spermatophyta</taxon>
        <taxon>Magnoliopsida</taxon>
        <taxon>Liliopsida</taxon>
        <taxon>Poales</taxon>
        <taxon>Poaceae</taxon>
        <taxon>PACMAD clade</taxon>
        <taxon>Panicoideae</taxon>
        <taxon>Andropogonodae</taxon>
        <taxon>Andropogoneae</taxon>
        <taxon>Sorghinae</taxon>
        <taxon>Sorghum</taxon>
    </lineage>
</organism>
<protein>
    <submittedName>
        <fullName evidence="2">Uncharacterized protein</fullName>
    </submittedName>
</protein>
<evidence type="ECO:0000256" key="1">
    <source>
        <dbReference type="SAM" id="MobiDB-lite"/>
    </source>
</evidence>
<feature type="compositionally biased region" description="Basic and acidic residues" evidence="1">
    <location>
        <begin position="21"/>
        <end position="63"/>
    </location>
</feature>
<dbReference type="InParanoid" id="A0A1B6QR44"/>
<feature type="region of interest" description="Disordered" evidence="1">
    <location>
        <begin position="1"/>
        <end position="63"/>
    </location>
</feature>
<sequence>MGDRREARPTFGDISNTIGRKRADETNEEKIKREDRNRKQREYRAHKRAQETSEQREEQNRKQCEYRAMIRATAVANTPGQENIDPTDSMDWLHRNDQYVRKQRPPLAPL</sequence>
<reference evidence="3" key="2">
    <citation type="journal article" date="2018" name="Plant J.">
        <title>The Sorghum bicolor reference genome: improved assembly, gene annotations, a transcriptome atlas, and signatures of genome organization.</title>
        <authorList>
            <person name="McCormick R.F."/>
            <person name="Truong S.K."/>
            <person name="Sreedasyam A."/>
            <person name="Jenkins J."/>
            <person name="Shu S."/>
            <person name="Sims D."/>
            <person name="Kennedy M."/>
            <person name="Amirebrahimi M."/>
            <person name="Weers B.D."/>
            <person name="McKinley B."/>
            <person name="Mattison A."/>
            <person name="Morishige D.T."/>
            <person name="Grimwood J."/>
            <person name="Schmutz J."/>
            <person name="Mullet J.E."/>
        </authorList>
    </citation>
    <scope>NUCLEOTIDE SEQUENCE [LARGE SCALE GENOMIC DNA]</scope>
    <source>
        <strain evidence="3">cv. BTx623</strain>
    </source>
</reference>
<accession>A0A1B6QR44</accession>
<dbReference type="AlphaFoldDB" id="A0A1B6QR44"/>
<evidence type="ECO:0000313" key="2">
    <source>
        <dbReference type="EMBL" id="KXG40397.1"/>
    </source>
</evidence>
<dbReference type="Gramene" id="KXG40397">
    <property type="protein sequence ID" value="KXG40397"/>
    <property type="gene ID" value="SORBI_3001G539300"/>
</dbReference>
<reference evidence="2 3" key="1">
    <citation type="journal article" date="2009" name="Nature">
        <title>The Sorghum bicolor genome and the diversification of grasses.</title>
        <authorList>
            <person name="Paterson A.H."/>
            <person name="Bowers J.E."/>
            <person name="Bruggmann R."/>
            <person name="Dubchak I."/>
            <person name="Grimwood J."/>
            <person name="Gundlach H."/>
            <person name="Haberer G."/>
            <person name="Hellsten U."/>
            <person name="Mitros T."/>
            <person name="Poliakov A."/>
            <person name="Schmutz J."/>
            <person name="Spannagl M."/>
            <person name="Tang H."/>
            <person name="Wang X."/>
            <person name="Wicker T."/>
            <person name="Bharti A.K."/>
            <person name="Chapman J."/>
            <person name="Feltus F.A."/>
            <person name="Gowik U."/>
            <person name="Grigoriev I.V."/>
            <person name="Lyons E."/>
            <person name="Maher C.A."/>
            <person name="Martis M."/>
            <person name="Narechania A."/>
            <person name="Otillar R.P."/>
            <person name="Penning B.W."/>
            <person name="Salamov A.A."/>
            <person name="Wang Y."/>
            <person name="Zhang L."/>
            <person name="Carpita N.C."/>
            <person name="Freeling M."/>
            <person name="Gingle A.R."/>
            <person name="Hash C.T."/>
            <person name="Keller B."/>
            <person name="Klein P."/>
            <person name="Kresovich S."/>
            <person name="McCann M.C."/>
            <person name="Ming R."/>
            <person name="Peterson D.G."/>
            <person name="Mehboob-ur-Rahman"/>
            <person name="Ware D."/>
            <person name="Westhoff P."/>
            <person name="Mayer K.F."/>
            <person name="Messing J."/>
            <person name="Rokhsar D.S."/>
        </authorList>
    </citation>
    <scope>NUCLEOTIDE SEQUENCE [LARGE SCALE GENOMIC DNA]</scope>
    <source>
        <strain evidence="3">cv. BTx623</strain>
    </source>
</reference>
<name>A0A1B6QR44_SORBI</name>
<evidence type="ECO:0000313" key="3">
    <source>
        <dbReference type="Proteomes" id="UP000000768"/>
    </source>
</evidence>
<dbReference type="EMBL" id="CM000760">
    <property type="protein sequence ID" value="KXG40397.1"/>
    <property type="molecule type" value="Genomic_DNA"/>
</dbReference>
<gene>
    <name evidence="2" type="ORF">SORBI_3001G539300</name>
</gene>
<keyword evidence="3" id="KW-1185">Reference proteome</keyword>
<dbReference type="Proteomes" id="UP000000768">
    <property type="component" value="Chromosome 1"/>
</dbReference>
<proteinExistence type="predicted"/>